<evidence type="ECO:0000313" key="7">
    <source>
        <dbReference type="EMBL" id="AXI07859.1"/>
    </source>
</evidence>
<gene>
    <name evidence="7" type="ORF">CUC15_02195</name>
</gene>
<dbReference type="InterPro" id="IPR050306">
    <property type="entry name" value="PfkB_Carbo_kinase"/>
</dbReference>
<dbReference type="InterPro" id="IPR029056">
    <property type="entry name" value="Ribokinase-like"/>
</dbReference>
<evidence type="ECO:0000313" key="8">
    <source>
        <dbReference type="Proteomes" id="UP000253908"/>
    </source>
</evidence>
<name>A0A345PCX9_9BACI</name>
<dbReference type="PANTHER" id="PTHR43085">
    <property type="entry name" value="HEXOKINASE FAMILY MEMBER"/>
    <property type="match status" value="1"/>
</dbReference>
<feature type="domain" description="Carbohydrate kinase PfkB" evidence="6">
    <location>
        <begin position="5"/>
        <end position="298"/>
    </location>
</feature>
<evidence type="ECO:0000256" key="1">
    <source>
        <dbReference type="ARBA" id="ARBA00010688"/>
    </source>
</evidence>
<dbReference type="SUPFAM" id="SSF53613">
    <property type="entry name" value="Ribokinase-like"/>
    <property type="match status" value="1"/>
</dbReference>
<keyword evidence="8" id="KW-1185">Reference proteome</keyword>
<protein>
    <submittedName>
        <fullName evidence="7">Carbohydrate kinase</fullName>
    </submittedName>
</protein>
<sequence>MDRGIISYGEAMVDYIAGDSINSHYEIFIGGTTLNVAIGTSRLGTPVHYLCKLGKDSVSQFIKTTLEAEKVKLDFSVESDVKKICGVYVHVNEKGERYFHSYVNDTPDEQLLASELNEIAFRNSSIFYFGSVTLSHPIAYETTKRAIELATKHKVLVAFDANIRIKRWKSEETCRMTIKEILPSVDILKLTMEELLFLMQTPTVDKGIQKLASYHISYIWITLGEKGALSFYRGKVIHVEGEKVKAVDTTGAGDAFMSGILHCIHTQGLPDNEQMLIEYTQYANKLGAMTVTKHGALTAFHKSNVRH</sequence>
<dbReference type="OrthoDB" id="9813569at2"/>
<dbReference type="EMBL" id="CP024848">
    <property type="protein sequence ID" value="AXI07859.1"/>
    <property type="molecule type" value="Genomic_DNA"/>
</dbReference>
<keyword evidence="5" id="KW-0067">ATP-binding</keyword>
<dbReference type="Proteomes" id="UP000253908">
    <property type="component" value="Chromosome"/>
</dbReference>
<proteinExistence type="inferred from homology"/>
<keyword evidence="2" id="KW-0808">Transferase</keyword>
<dbReference type="PANTHER" id="PTHR43085:SF1">
    <property type="entry name" value="PSEUDOURIDINE KINASE-RELATED"/>
    <property type="match status" value="1"/>
</dbReference>
<evidence type="ECO:0000259" key="6">
    <source>
        <dbReference type="Pfam" id="PF00294"/>
    </source>
</evidence>
<dbReference type="GO" id="GO:0016301">
    <property type="term" value="F:kinase activity"/>
    <property type="evidence" value="ECO:0007669"/>
    <property type="project" value="UniProtKB-KW"/>
</dbReference>
<evidence type="ECO:0000256" key="5">
    <source>
        <dbReference type="ARBA" id="ARBA00022840"/>
    </source>
</evidence>
<dbReference type="Gene3D" id="3.40.1190.20">
    <property type="match status" value="1"/>
</dbReference>
<dbReference type="RefSeq" id="WP_114915153.1">
    <property type="nucleotide sequence ID" value="NZ_CP024848.1"/>
</dbReference>
<dbReference type="Pfam" id="PF00294">
    <property type="entry name" value="PfkB"/>
    <property type="match status" value="1"/>
</dbReference>
<dbReference type="CDD" id="cd01167">
    <property type="entry name" value="bac_FRK"/>
    <property type="match status" value="1"/>
</dbReference>
<evidence type="ECO:0000256" key="2">
    <source>
        <dbReference type="ARBA" id="ARBA00022679"/>
    </source>
</evidence>
<accession>A0A345PCX9</accession>
<dbReference type="InterPro" id="IPR002173">
    <property type="entry name" value="Carboh/pur_kinase_PfkB_CS"/>
</dbReference>
<reference evidence="8" key="1">
    <citation type="submission" date="2017-11" db="EMBL/GenBank/DDBJ databases">
        <authorList>
            <person name="Zhu W."/>
        </authorList>
    </citation>
    <scope>NUCLEOTIDE SEQUENCE [LARGE SCALE GENOMIC DNA]</scope>
    <source>
        <strain evidence="8">160</strain>
    </source>
</reference>
<evidence type="ECO:0000256" key="3">
    <source>
        <dbReference type="ARBA" id="ARBA00022741"/>
    </source>
</evidence>
<keyword evidence="4 7" id="KW-0418">Kinase</keyword>
<organism evidence="7 8">
    <name type="scientific">Oceanobacillus zhaokaii</name>
    <dbReference type="NCBI Taxonomy" id="2052660"/>
    <lineage>
        <taxon>Bacteria</taxon>
        <taxon>Bacillati</taxon>
        <taxon>Bacillota</taxon>
        <taxon>Bacilli</taxon>
        <taxon>Bacillales</taxon>
        <taxon>Bacillaceae</taxon>
        <taxon>Oceanobacillus</taxon>
    </lineage>
</organism>
<comment type="similarity">
    <text evidence="1">Belongs to the carbohydrate kinase PfkB family.</text>
</comment>
<dbReference type="PROSITE" id="PS00584">
    <property type="entry name" value="PFKB_KINASES_2"/>
    <property type="match status" value="1"/>
</dbReference>
<keyword evidence="3" id="KW-0547">Nucleotide-binding</keyword>
<dbReference type="InterPro" id="IPR011611">
    <property type="entry name" value="PfkB_dom"/>
</dbReference>
<dbReference type="AlphaFoldDB" id="A0A345PCX9"/>
<dbReference type="GO" id="GO:0005524">
    <property type="term" value="F:ATP binding"/>
    <property type="evidence" value="ECO:0007669"/>
    <property type="project" value="UniProtKB-KW"/>
</dbReference>
<dbReference type="KEGG" id="ocn:CUC15_02195"/>
<evidence type="ECO:0000256" key="4">
    <source>
        <dbReference type="ARBA" id="ARBA00022777"/>
    </source>
</evidence>